<dbReference type="Gene3D" id="3.90.1410.10">
    <property type="entry name" value="set domain protein methyltransferase, domain 1"/>
    <property type="match status" value="1"/>
</dbReference>
<sequence>MAATGTIQPGDVLLSVPLSAIFSHHELCEGSGPVELAPAYALLVAILLESRKGRKSAWYEYLRLLPEQEHILATWKMQDIALLQDAKLFESAMAGKRKWKEVLSTCQQAVPNYSKDFTVDDIAWAWSIAASRSAYMEKKAWKELEHSRKPSRNSHSERGPGCTYDGAGVGVLIPLLDMFNHSCRPVSTAGYNPESDSYDLIADAAYAEGEQVFIHYGPLSNRELVEHWGFTLEDNPHDSIILSMSEITRVESTTLTQPELISAARILGIENPLCADASYTVGIAQAKASFWDSVPWQLTTSLQLSALEARICDCEHVDLVETLANGVVACACIEKLCISQLRDALLDRHTRLQASITRASTAAASDHVKTAATSYLISQDCIVQSILRTLTGI</sequence>
<dbReference type="EMBL" id="JAMWBK010000003">
    <property type="protein sequence ID" value="KAJ8906799.1"/>
    <property type="molecule type" value="Genomic_DNA"/>
</dbReference>
<dbReference type="Proteomes" id="UP001157974">
    <property type="component" value="Unassembled WGS sequence"/>
</dbReference>
<evidence type="ECO:0000313" key="2">
    <source>
        <dbReference type="EMBL" id="KAJ8906799.1"/>
    </source>
</evidence>
<dbReference type="PANTHER" id="PTHR13271">
    <property type="entry name" value="UNCHARACTERIZED PUTATIVE METHYLTRANSFERASE"/>
    <property type="match status" value="1"/>
</dbReference>
<dbReference type="InterPro" id="IPR050600">
    <property type="entry name" value="SETD3_SETD6_MTase"/>
</dbReference>
<name>A0AAV8UW72_9RHOD</name>
<organism evidence="2 3">
    <name type="scientific">Rhodosorus marinus</name>
    <dbReference type="NCBI Taxonomy" id="101924"/>
    <lineage>
        <taxon>Eukaryota</taxon>
        <taxon>Rhodophyta</taxon>
        <taxon>Stylonematophyceae</taxon>
        <taxon>Stylonematales</taxon>
        <taxon>Stylonemataceae</taxon>
        <taxon>Rhodosorus</taxon>
    </lineage>
</organism>
<dbReference type="GO" id="GO:0016279">
    <property type="term" value="F:protein-lysine N-methyltransferase activity"/>
    <property type="evidence" value="ECO:0007669"/>
    <property type="project" value="TreeGrafter"/>
</dbReference>
<gene>
    <name evidence="2" type="ORF">NDN08_003285</name>
</gene>
<dbReference type="Pfam" id="PF00856">
    <property type="entry name" value="SET"/>
    <property type="match status" value="1"/>
</dbReference>
<dbReference type="InterPro" id="IPR046341">
    <property type="entry name" value="SET_dom_sf"/>
</dbReference>
<dbReference type="InterPro" id="IPR001214">
    <property type="entry name" value="SET_dom"/>
</dbReference>
<evidence type="ECO:0000313" key="3">
    <source>
        <dbReference type="Proteomes" id="UP001157974"/>
    </source>
</evidence>
<keyword evidence="3" id="KW-1185">Reference proteome</keyword>
<accession>A0AAV8UW72</accession>
<dbReference type="SUPFAM" id="SSF82199">
    <property type="entry name" value="SET domain"/>
    <property type="match status" value="1"/>
</dbReference>
<feature type="domain" description="SET" evidence="1">
    <location>
        <begin position="3"/>
        <end position="217"/>
    </location>
</feature>
<protein>
    <recommendedName>
        <fullName evidence="1">SET domain-containing protein</fullName>
    </recommendedName>
</protein>
<proteinExistence type="predicted"/>
<dbReference type="AlphaFoldDB" id="A0AAV8UW72"/>
<dbReference type="CDD" id="cd10527">
    <property type="entry name" value="SET_LSMT"/>
    <property type="match status" value="1"/>
</dbReference>
<evidence type="ECO:0000259" key="1">
    <source>
        <dbReference type="Pfam" id="PF00856"/>
    </source>
</evidence>
<comment type="caution">
    <text evidence="2">The sequence shown here is derived from an EMBL/GenBank/DDBJ whole genome shotgun (WGS) entry which is preliminary data.</text>
</comment>
<reference evidence="2 3" key="1">
    <citation type="journal article" date="2023" name="Nat. Commun.">
        <title>Origin of minicircular mitochondrial genomes in red algae.</title>
        <authorList>
            <person name="Lee Y."/>
            <person name="Cho C.H."/>
            <person name="Lee Y.M."/>
            <person name="Park S.I."/>
            <person name="Yang J.H."/>
            <person name="West J.A."/>
            <person name="Bhattacharya D."/>
            <person name="Yoon H.S."/>
        </authorList>
    </citation>
    <scope>NUCLEOTIDE SEQUENCE [LARGE SCALE GENOMIC DNA]</scope>
    <source>
        <strain evidence="2 3">CCMP1338</strain>
        <tissue evidence="2">Whole cell</tissue>
    </source>
</reference>